<evidence type="ECO:0000259" key="4">
    <source>
        <dbReference type="Pfam" id="PF17177"/>
    </source>
</evidence>
<keyword evidence="2" id="KW-0677">Repeat</keyword>
<dbReference type="AlphaFoldDB" id="A0AAP0HLN6"/>
<comment type="caution">
    <text evidence="5">The sequence shown here is derived from an EMBL/GenBank/DDBJ whole genome shotgun (WGS) entry which is preliminary data.</text>
</comment>
<evidence type="ECO:0000256" key="2">
    <source>
        <dbReference type="ARBA" id="ARBA00022737"/>
    </source>
</evidence>
<dbReference type="Pfam" id="PF13041">
    <property type="entry name" value="PPR_2"/>
    <property type="match status" value="1"/>
</dbReference>
<keyword evidence="6" id="KW-1185">Reference proteome</keyword>
<sequence length="401" mass="46259">MAALLRNPRLPSSQTLLRLFSSSSKTLETPPNPTHRSLKSQLRSEFDPENLVKLFQQSANTPRFQRDRSVFDICVTKLSRSQRFDLIEQILENQKKDLVGLKTEGFWIRLMMLYSQSRMLDQAIRVFDQMEELGCKRTEKSLSALLSVCLENRRFDLVHEYAELAPKKIGVEPGIVHYNLVVRAFCKKSKVEKARALIEKLENENNVKPDITSYNLMLGAYVRNGDDAKFDEIMELINDKELKQNVSTYNHRIVKLCKGKECNRAKKLVDVMASKGIEPNRATYNILIEGYCKMADFGSAKKVMEKMKKGELVKPNPDTYFTFVRYYVEEKEFDSALEMCKESFEKKWIPPFETMMKLVNGLVSVSEEDKAKEIVEEMKKRLKGSAAESWAKIEADLSLSQ</sequence>
<dbReference type="SUPFAM" id="SSF81901">
    <property type="entry name" value="HCP-like"/>
    <property type="match status" value="1"/>
</dbReference>
<dbReference type="Pfam" id="PF17177">
    <property type="entry name" value="PPR_long"/>
    <property type="match status" value="1"/>
</dbReference>
<feature type="repeat" description="PPR" evidence="3">
    <location>
        <begin position="174"/>
        <end position="208"/>
    </location>
</feature>
<dbReference type="PANTHER" id="PTHR47447">
    <property type="entry name" value="OS03G0856100 PROTEIN"/>
    <property type="match status" value="1"/>
</dbReference>
<evidence type="ECO:0000256" key="1">
    <source>
        <dbReference type="ARBA" id="ARBA00007626"/>
    </source>
</evidence>
<organism evidence="5 6">
    <name type="scientific">Stephania japonica</name>
    <dbReference type="NCBI Taxonomy" id="461633"/>
    <lineage>
        <taxon>Eukaryota</taxon>
        <taxon>Viridiplantae</taxon>
        <taxon>Streptophyta</taxon>
        <taxon>Embryophyta</taxon>
        <taxon>Tracheophyta</taxon>
        <taxon>Spermatophyta</taxon>
        <taxon>Magnoliopsida</taxon>
        <taxon>Ranunculales</taxon>
        <taxon>Menispermaceae</taxon>
        <taxon>Menispermoideae</taxon>
        <taxon>Cissampelideae</taxon>
        <taxon>Stephania</taxon>
    </lineage>
</organism>
<evidence type="ECO:0000256" key="3">
    <source>
        <dbReference type="PROSITE-ProRule" id="PRU00708"/>
    </source>
</evidence>
<comment type="similarity">
    <text evidence="1">Belongs to the PPR family. P subfamily.</text>
</comment>
<evidence type="ECO:0000313" key="6">
    <source>
        <dbReference type="Proteomes" id="UP001417504"/>
    </source>
</evidence>
<feature type="repeat" description="PPR" evidence="3">
    <location>
        <begin position="280"/>
        <end position="314"/>
    </location>
</feature>
<accession>A0AAP0HLN6</accession>
<feature type="repeat" description="PPR" evidence="3">
    <location>
        <begin position="245"/>
        <end position="279"/>
    </location>
</feature>
<name>A0AAP0HLN6_9MAGN</name>
<dbReference type="Proteomes" id="UP001417504">
    <property type="component" value="Unassembled WGS sequence"/>
</dbReference>
<reference evidence="5 6" key="1">
    <citation type="submission" date="2024-01" db="EMBL/GenBank/DDBJ databases">
        <title>Genome assemblies of Stephania.</title>
        <authorList>
            <person name="Yang L."/>
        </authorList>
    </citation>
    <scope>NUCLEOTIDE SEQUENCE [LARGE SCALE GENOMIC DNA]</scope>
    <source>
        <strain evidence="5">QJT</strain>
        <tissue evidence="5">Leaf</tissue>
    </source>
</reference>
<dbReference type="InterPro" id="IPR033443">
    <property type="entry name" value="PROP1-like_PPR_dom"/>
</dbReference>
<feature type="repeat" description="PPR" evidence="3">
    <location>
        <begin position="103"/>
        <end position="137"/>
    </location>
</feature>
<dbReference type="NCBIfam" id="TIGR00756">
    <property type="entry name" value="PPR"/>
    <property type="match status" value="3"/>
</dbReference>
<dbReference type="Gene3D" id="1.25.40.10">
    <property type="entry name" value="Tetratricopeptide repeat domain"/>
    <property type="match status" value="3"/>
</dbReference>
<proteinExistence type="inferred from homology"/>
<dbReference type="InterPro" id="IPR002885">
    <property type="entry name" value="PPR_rpt"/>
</dbReference>
<feature type="domain" description="PROP1-like PPR" evidence="4">
    <location>
        <begin position="118"/>
        <end position="240"/>
    </location>
</feature>
<dbReference type="InterPro" id="IPR011990">
    <property type="entry name" value="TPR-like_helical_dom_sf"/>
</dbReference>
<dbReference type="PANTHER" id="PTHR47447:SF17">
    <property type="entry name" value="OS12G0638900 PROTEIN"/>
    <property type="match status" value="1"/>
</dbReference>
<dbReference type="PROSITE" id="PS51375">
    <property type="entry name" value="PPR"/>
    <property type="match status" value="4"/>
</dbReference>
<gene>
    <name evidence="5" type="ORF">Sjap_024616</name>
</gene>
<protein>
    <recommendedName>
        <fullName evidence="4">PROP1-like PPR domain-containing protein</fullName>
    </recommendedName>
</protein>
<dbReference type="EMBL" id="JBBNAE010000010">
    <property type="protein sequence ID" value="KAK9091439.1"/>
    <property type="molecule type" value="Genomic_DNA"/>
</dbReference>
<evidence type="ECO:0000313" key="5">
    <source>
        <dbReference type="EMBL" id="KAK9091439.1"/>
    </source>
</evidence>